<dbReference type="SFLD" id="SFLDG01082">
    <property type="entry name" value="B12-binding_domain_containing"/>
    <property type="match status" value="1"/>
</dbReference>
<keyword evidence="5" id="KW-0479">Metal-binding</keyword>
<dbReference type="SFLD" id="SFLDG01123">
    <property type="entry name" value="methyltransferase_(Class_B)"/>
    <property type="match status" value="1"/>
</dbReference>
<dbReference type="CDD" id="cd02068">
    <property type="entry name" value="radical_SAM_B12_BD"/>
    <property type="match status" value="1"/>
</dbReference>
<dbReference type="RefSeq" id="WP_007414050.1">
    <property type="nucleotide sequence ID" value="NZ_ABOX02000007.1"/>
</dbReference>
<dbReference type="AlphaFoldDB" id="B9XE02"/>
<dbReference type="SFLD" id="SFLDS00029">
    <property type="entry name" value="Radical_SAM"/>
    <property type="match status" value="1"/>
</dbReference>
<dbReference type="InterPro" id="IPR007197">
    <property type="entry name" value="rSAM"/>
</dbReference>
<comment type="caution">
    <text evidence="10">The sequence shown here is derived from an EMBL/GenBank/DDBJ whole genome shotgun (WGS) entry which is preliminary data.</text>
</comment>
<dbReference type="InterPro" id="IPR006158">
    <property type="entry name" value="Cobalamin-bd"/>
</dbReference>
<dbReference type="Proteomes" id="UP000003688">
    <property type="component" value="Unassembled WGS sequence"/>
</dbReference>
<dbReference type="Gene3D" id="3.40.50.280">
    <property type="entry name" value="Cobalamin-binding domain"/>
    <property type="match status" value="1"/>
</dbReference>
<organism evidence="10 11">
    <name type="scientific">Pedosphaera parvula (strain Ellin514)</name>
    <dbReference type="NCBI Taxonomy" id="320771"/>
    <lineage>
        <taxon>Bacteria</taxon>
        <taxon>Pseudomonadati</taxon>
        <taxon>Verrucomicrobiota</taxon>
        <taxon>Pedosphaerae</taxon>
        <taxon>Pedosphaerales</taxon>
        <taxon>Pedosphaeraceae</taxon>
        <taxon>Pedosphaera</taxon>
    </lineage>
</organism>
<dbReference type="PANTHER" id="PTHR43409">
    <property type="entry name" value="ANAEROBIC MAGNESIUM-PROTOPORPHYRIN IX MONOMETHYL ESTER CYCLASE-RELATED"/>
    <property type="match status" value="1"/>
</dbReference>
<dbReference type="InterPro" id="IPR006638">
    <property type="entry name" value="Elp3/MiaA/NifB-like_rSAM"/>
</dbReference>
<dbReference type="GO" id="GO:0031419">
    <property type="term" value="F:cobalamin binding"/>
    <property type="evidence" value="ECO:0007669"/>
    <property type="project" value="InterPro"/>
</dbReference>
<comment type="cofactor">
    <cofactor evidence="1">
        <name>[4Fe-4S] cluster</name>
        <dbReference type="ChEBI" id="CHEBI:49883"/>
    </cofactor>
</comment>
<dbReference type="InterPro" id="IPR058240">
    <property type="entry name" value="rSAM_sf"/>
</dbReference>
<keyword evidence="4" id="KW-0949">S-adenosyl-L-methionine</keyword>
<keyword evidence="11" id="KW-1185">Reference proteome</keyword>
<dbReference type="GO" id="GO:0005829">
    <property type="term" value="C:cytosol"/>
    <property type="evidence" value="ECO:0007669"/>
    <property type="project" value="TreeGrafter"/>
</dbReference>
<dbReference type="GO" id="GO:0051539">
    <property type="term" value="F:4 iron, 4 sulfur cluster binding"/>
    <property type="evidence" value="ECO:0007669"/>
    <property type="project" value="UniProtKB-KW"/>
</dbReference>
<dbReference type="SMART" id="SM00729">
    <property type="entry name" value="Elp3"/>
    <property type="match status" value="1"/>
</dbReference>
<dbReference type="Gene3D" id="3.30.750.210">
    <property type="match status" value="1"/>
</dbReference>
<dbReference type="EMBL" id="ABOX02000007">
    <property type="protein sequence ID" value="EEF61893.1"/>
    <property type="molecule type" value="Genomic_DNA"/>
</dbReference>
<evidence type="ECO:0000256" key="4">
    <source>
        <dbReference type="ARBA" id="ARBA00022691"/>
    </source>
</evidence>
<evidence type="ECO:0000313" key="11">
    <source>
        <dbReference type="Proteomes" id="UP000003688"/>
    </source>
</evidence>
<dbReference type="GO" id="GO:0046872">
    <property type="term" value="F:metal ion binding"/>
    <property type="evidence" value="ECO:0007669"/>
    <property type="project" value="UniProtKB-KW"/>
</dbReference>
<reference evidence="10 11" key="1">
    <citation type="journal article" date="2011" name="J. Bacteriol.">
        <title>Genome sequence of 'Pedosphaera parvula' Ellin514, an aerobic Verrucomicrobial isolate from pasture soil.</title>
        <authorList>
            <person name="Kant R."/>
            <person name="van Passel M.W."/>
            <person name="Sangwan P."/>
            <person name="Palva A."/>
            <person name="Lucas S."/>
            <person name="Copeland A."/>
            <person name="Lapidus A."/>
            <person name="Glavina Del Rio T."/>
            <person name="Dalin E."/>
            <person name="Tice H."/>
            <person name="Bruce D."/>
            <person name="Goodwin L."/>
            <person name="Pitluck S."/>
            <person name="Chertkov O."/>
            <person name="Larimer F.W."/>
            <person name="Land M.L."/>
            <person name="Hauser L."/>
            <person name="Brettin T.S."/>
            <person name="Detter J.C."/>
            <person name="Han S."/>
            <person name="de Vos W.M."/>
            <person name="Janssen P.H."/>
            <person name="Smidt H."/>
        </authorList>
    </citation>
    <scope>NUCLEOTIDE SEQUENCE [LARGE SCALE GENOMIC DNA]</scope>
    <source>
        <strain evidence="10 11">Ellin514</strain>
    </source>
</reference>
<feature type="domain" description="Radical SAM core" evidence="9">
    <location>
        <begin position="161"/>
        <end position="391"/>
    </location>
</feature>
<name>B9XE02_PEDPL</name>
<dbReference type="SUPFAM" id="SSF102114">
    <property type="entry name" value="Radical SAM enzymes"/>
    <property type="match status" value="1"/>
</dbReference>
<evidence type="ECO:0000256" key="3">
    <source>
        <dbReference type="ARBA" id="ARBA00022679"/>
    </source>
</evidence>
<dbReference type="PROSITE" id="PS51332">
    <property type="entry name" value="B12_BINDING"/>
    <property type="match status" value="1"/>
</dbReference>
<dbReference type="OrthoDB" id="9801424at2"/>
<keyword evidence="3" id="KW-0808">Transferase</keyword>
<dbReference type="PROSITE" id="PS51918">
    <property type="entry name" value="RADICAL_SAM"/>
    <property type="match status" value="1"/>
</dbReference>
<dbReference type="Pfam" id="PF04055">
    <property type="entry name" value="Radical_SAM"/>
    <property type="match status" value="1"/>
</dbReference>
<evidence type="ECO:0000313" key="10">
    <source>
        <dbReference type="EMBL" id="EEF61893.1"/>
    </source>
</evidence>
<feature type="domain" description="B12-binding" evidence="8">
    <location>
        <begin position="1"/>
        <end position="138"/>
    </location>
</feature>
<evidence type="ECO:0000259" key="9">
    <source>
        <dbReference type="PROSITE" id="PS51918"/>
    </source>
</evidence>
<dbReference type="Gene3D" id="3.30.750.200">
    <property type="match status" value="1"/>
</dbReference>
<dbReference type="InterPro" id="IPR051198">
    <property type="entry name" value="BchE-like"/>
</dbReference>
<dbReference type="CDD" id="cd01335">
    <property type="entry name" value="Radical_SAM"/>
    <property type="match status" value="1"/>
</dbReference>
<keyword evidence="2" id="KW-0489">Methyltransferase</keyword>
<keyword evidence="7" id="KW-0411">Iron-sulfur</keyword>
<keyword evidence="6" id="KW-0408">Iron</keyword>
<evidence type="ECO:0000256" key="5">
    <source>
        <dbReference type="ARBA" id="ARBA00022723"/>
    </source>
</evidence>
<accession>B9XE02</accession>
<evidence type="ECO:0000256" key="7">
    <source>
        <dbReference type="ARBA" id="ARBA00023014"/>
    </source>
</evidence>
<dbReference type="InterPro" id="IPR034466">
    <property type="entry name" value="Methyltransferase_Class_B"/>
</dbReference>
<evidence type="ECO:0000256" key="6">
    <source>
        <dbReference type="ARBA" id="ARBA00023004"/>
    </source>
</evidence>
<dbReference type="PANTHER" id="PTHR43409:SF7">
    <property type="entry name" value="BLL1977 PROTEIN"/>
    <property type="match status" value="1"/>
</dbReference>
<dbReference type="GO" id="GO:0003824">
    <property type="term" value="F:catalytic activity"/>
    <property type="evidence" value="ECO:0007669"/>
    <property type="project" value="InterPro"/>
</dbReference>
<evidence type="ECO:0000256" key="1">
    <source>
        <dbReference type="ARBA" id="ARBA00001966"/>
    </source>
</evidence>
<sequence>MKIDIIHPAHYRDDGTVVQAKGWIDRLGAYLPHLGPPLLAALTPDRHEVRLTEEYLEDIDFESDADVVALSGQIMQFDRCKDISAKFRARGKKTVLGGYLPSMLPDRVEGFFDAIVLGEGDEIWPEILNDIEQGKLKKRYQSTRSVDISNLPIPRYDLIKKDRLVVYPVQATRGCPFTCNYCSIAAVHQGAHRKRPVEQILRDIDATGSRNINICDDNLCEDIRFADRLFTAMAGSPVRWGTQTTINVARHPGLLQKARASGCTLMALGVETFSVKNLEDVNKTFHAVDKYAEGFRRIMDAGISPHALIIFGLPDDKPDTFKKTVDYLENLKVPVAQIFILTPYPGTPMGDRIHRTGNVFDQELSHLREPYVVFKPDVLTPDQLKEGWWGALEQFYSLRSIFKRIIMRRTPNNLLVNLATNLYYWSKVKRGIHPVYFGF</sequence>
<evidence type="ECO:0000259" key="8">
    <source>
        <dbReference type="PROSITE" id="PS51332"/>
    </source>
</evidence>
<protein>
    <submittedName>
        <fullName evidence="10">Radical SAM domain protein</fullName>
    </submittedName>
</protein>
<dbReference type="STRING" id="320771.Cflav_PD4556"/>
<evidence type="ECO:0000256" key="2">
    <source>
        <dbReference type="ARBA" id="ARBA00022603"/>
    </source>
</evidence>
<gene>
    <name evidence="10" type="ORF">Cflav_PD4556</name>
</gene>
<proteinExistence type="predicted"/>